<dbReference type="GO" id="GO:0020037">
    <property type="term" value="F:heme binding"/>
    <property type="evidence" value="ECO:0007669"/>
    <property type="project" value="UniProtKB-UniRule"/>
</dbReference>
<keyword evidence="8" id="KW-1185">Reference proteome</keyword>
<dbReference type="GO" id="GO:0046872">
    <property type="term" value="F:metal ion binding"/>
    <property type="evidence" value="ECO:0007669"/>
    <property type="project" value="UniProtKB-UniRule"/>
</dbReference>
<keyword evidence="3 5" id="KW-0408">Iron</keyword>
<comment type="caution">
    <text evidence="7">The sequence shown here is derived from an EMBL/GenBank/DDBJ whole genome shotgun (WGS) entry which is preliminary data.</text>
</comment>
<protein>
    <recommendedName>
        <fullName evidence="6">Cytochrome b5 heme-binding domain-containing protein</fullName>
    </recommendedName>
</protein>
<evidence type="ECO:0000313" key="8">
    <source>
        <dbReference type="Proteomes" id="UP000073492"/>
    </source>
</evidence>
<evidence type="ECO:0000313" key="7">
    <source>
        <dbReference type="EMBL" id="KXT02698.1"/>
    </source>
</evidence>
<dbReference type="OrthoDB" id="260519at2759"/>
<dbReference type="GO" id="GO:0016020">
    <property type="term" value="C:membrane"/>
    <property type="evidence" value="ECO:0007669"/>
    <property type="project" value="TreeGrafter"/>
</dbReference>
<dbReference type="AlphaFoldDB" id="A0A139HJL7"/>
<keyword evidence="1 5" id="KW-0349">Heme</keyword>
<dbReference type="SMART" id="SM01117">
    <property type="entry name" value="Cyt-b5"/>
    <property type="match status" value="1"/>
</dbReference>
<sequence>MGFIKLSSFRVPENCTFSTSDDVPPSQHASAVHSNGSTRAENLAMKQNHIEPKHVPDCDLPFISAAEVAKRDGKVIDDIWIVVDNVVLDVTDYIGRHPGGRQIVLGFAGSECSWQWWTFHNRQVWRSIARGLRVGRTEAVANRYERPAQRFGASKLGVKEWE</sequence>
<evidence type="ECO:0000256" key="1">
    <source>
        <dbReference type="ARBA" id="ARBA00022617"/>
    </source>
</evidence>
<keyword evidence="2 5" id="KW-0479">Metal-binding</keyword>
<gene>
    <name evidence="7" type="ORF">AC579_3794</name>
</gene>
<reference evidence="7 8" key="1">
    <citation type="submission" date="2015-07" db="EMBL/GenBank/DDBJ databases">
        <title>Comparative genomics of the Sigatoka disease complex on banana suggests a link between parallel evolutionary changes in Pseudocercospora fijiensis and Pseudocercospora eumusae and increased virulence on the banana host.</title>
        <authorList>
            <person name="Chang T.-C."/>
            <person name="Salvucci A."/>
            <person name="Crous P.W."/>
            <person name="Stergiopoulos I."/>
        </authorList>
    </citation>
    <scope>NUCLEOTIDE SEQUENCE [LARGE SCALE GENOMIC DNA]</scope>
    <source>
        <strain evidence="7 8">CBS 116634</strain>
    </source>
</reference>
<dbReference type="InterPro" id="IPR018506">
    <property type="entry name" value="Cyt_B5_heme-BS"/>
</dbReference>
<evidence type="ECO:0000259" key="6">
    <source>
        <dbReference type="PROSITE" id="PS50255"/>
    </source>
</evidence>
<dbReference type="PANTHER" id="PTHR19359:SF95">
    <property type="entry name" value="CYTOCHROME B5 TYPE B"/>
    <property type="match status" value="1"/>
</dbReference>
<evidence type="ECO:0000256" key="2">
    <source>
        <dbReference type="ARBA" id="ARBA00022723"/>
    </source>
</evidence>
<organism evidence="7 8">
    <name type="scientific">Pseudocercospora musae</name>
    <dbReference type="NCBI Taxonomy" id="113226"/>
    <lineage>
        <taxon>Eukaryota</taxon>
        <taxon>Fungi</taxon>
        <taxon>Dikarya</taxon>
        <taxon>Ascomycota</taxon>
        <taxon>Pezizomycotina</taxon>
        <taxon>Dothideomycetes</taxon>
        <taxon>Dothideomycetidae</taxon>
        <taxon>Mycosphaerellales</taxon>
        <taxon>Mycosphaerellaceae</taxon>
        <taxon>Pseudocercospora</taxon>
    </lineage>
</organism>
<name>A0A139HJL7_9PEZI</name>
<dbReference type="PROSITE" id="PS50255">
    <property type="entry name" value="CYTOCHROME_B5_2"/>
    <property type="match status" value="1"/>
</dbReference>
<dbReference type="Gene3D" id="3.10.120.10">
    <property type="entry name" value="Cytochrome b5-like heme/steroid binding domain"/>
    <property type="match status" value="1"/>
</dbReference>
<feature type="domain" description="Cytochrome b5 heme-binding" evidence="6">
    <location>
        <begin position="60"/>
        <end position="138"/>
    </location>
</feature>
<proteinExistence type="inferred from homology"/>
<dbReference type="InterPro" id="IPR001199">
    <property type="entry name" value="Cyt_B5-like_heme/steroid-bd"/>
</dbReference>
<dbReference type="STRING" id="113226.A0A139HJL7"/>
<comment type="similarity">
    <text evidence="4 5">Belongs to the cytochrome b5 family.</text>
</comment>
<accession>A0A139HJL7</accession>
<dbReference type="EMBL" id="LFZO01000619">
    <property type="protein sequence ID" value="KXT02698.1"/>
    <property type="molecule type" value="Genomic_DNA"/>
</dbReference>
<dbReference type="Proteomes" id="UP000073492">
    <property type="component" value="Unassembled WGS sequence"/>
</dbReference>
<dbReference type="Pfam" id="PF00173">
    <property type="entry name" value="Cyt-b5"/>
    <property type="match status" value="1"/>
</dbReference>
<dbReference type="InterPro" id="IPR036400">
    <property type="entry name" value="Cyt_B5-like_heme/steroid_sf"/>
</dbReference>
<evidence type="ECO:0000256" key="5">
    <source>
        <dbReference type="RuleBase" id="RU362121"/>
    </source>
</evidence>
<dbReference type="InterPro" id="IPR050668">
    <property type="entry name" value="Cytochrome_b5"/>
</dbReference>
<dbReference type="SUPFAM" id="SSF55856">
    <property type="entry name" value="Cytochrome b5-like heme/steroid binding domain"/>
    <property type="match status" value="1"/>
</dbReference>
<dbReference type="PANTHER" id="PTHR19359">
    <property type="entry name" value="CYTOCHROME B5"/>
    <property type="match status" value="1"/>
</dbReference>
<dbReference type="PROSITE" id="PS00191">
    <property type="entry name" value="CYTOCHROME_B5_1"/>
    <property type="match status" value="1"/>
</dbReference>
<evidence type="ECO:0000256" key="3">
    <source>
        <dbReference type="ARBA" id="ARBA00023004"/>
    </source>
</evidence>
<evidence type="ECO:0000256" key="4">
    <source>
        <dbReference type="ARBA" id="ARBA00038168"/>
    </source>
</evidence>